<dbReference type="InterPro" id="IPR047793">
    <property type="entry name" value="LiaF_C"/>
</dbReference>
<dbReference type="Pfam" id="PF09922">
    <property type="entry name" value="LiaF-like_C"/>
    <property type="match status" value="1"/>
</dbReference>
<dbReference type="Proteomes" id="UP000315215">
    <property type="component" value="Chromosome"/>
</dbReference>
<sequence>MKRNHFFRNIVAIVVILAGVALILENLAVIEWEMDEAWAYIYPTFFVLLGCKWLVDAIRGQGGVWPGLFLVIFGGLLLLDRFHILTFAFWDVYKLWPMLIVFLGFSIFGTSRKRKRKRNFQFIFDTDSHKDKEEALKNKKKFVIGDHKFNSPNWKVEPMDLWNAVGDYQIDFTKAFIPDKEIPISIQGWVGDIRIMMPENLEFRLKAEVKAGDIKLFGDSIDGVNRELNFETENYETATRKLDIYLNLKAGSIKVNKV</sequence>
<feature type="transmembrane region" description="Helical" evidence="1">
    <location>
        <begin position="95"/>
        <end position="111"/>
    </location>
</feature>
<dbReference type="KEGG" id="aqt:FN924_05830"/>
<dbReference type="AlphaFoldDB" id="A0A516KE99"/>
<evidence type="ECO:0000259" key="2">
    <source>
        <dbReference type="Pfam" id="PF09922"/>
    </source>
</evidence>
<dbReference type="OrthoDB" id="1953204at2"/>
<dbReference type="InterPro" id="IPR016975">
    <property type="entry name" value="Cell_wall_LiaF"/>
</dbReference>
<dbReference type="RefSeq" id="WP_143892606.1">
    <property type="nucleotide sequence ID" value="NZ_CP041666.1"/>
</dbReference>
<proteinExistence type="predicted"/>
<evidence type="ECO:0000313" key="5">
    <source>
        <dbReference type="Proteomes" id="UP000315215"/>
    </source>
</evidence>
<dbReference type="NCBIfam" id="NF040535">
    <property type="entry name" value="LiaF_C_term"/>
    <property type="match status" value="1"/>
</dbReference>
<accession>A0A516KE99</accession>
<dbReference type="PIRSF" id="PIRSF031509">
    <property type="entry name" value="Cell_wall_LiaF/YvqF"/>
    <property type="match status" value="1"/>
</dbReference>
<evidence type="ECO:0000313" key="4">
    <source>
        <dbReference type="EMBL" id="QDP39734.1"/>
    </source>
</evidence>
<evidence type="ECO:0000256" key="1">
    <source>
        <dbReference type="SAM" id="Phobius"/>
    </source>
</evidence>
<gene>
    <name evidence="4" type="ORF">FN924_05830</name>
</gene>
<dbReference type="InterPro" id="IPR054331">
    <property type="entry name" value="LiaF_TM"/>
</dbReference>
<feature type="transmembrane region" description="Helical" evidence="1">
    <location>
        <begin position="37"/>
        <end position="55"/>
    </location>
</feature>
<evidence type="ECO:0008006" key="6">
    <source>
        <dbReference type="Google" id="ProtNLM"/>
    </source>
</evidence>
<keyword evidence="1" id="KW-0812">Transmembrane</keyword>
<dbReference type="Pfam" id="PF22570">
    <property type="entry name" value="LiaF-TM"/>
    <property type="match status" value="1"/>
</dbReference>
<feature type="transmembrane region" description="Helical" evidence="1">
    <location>
        <begin position="67"/>
        <end position="89"/>
    </location>
</feature>
<dbReference type="EMBL" id="CP041666">
    <property type="protein sequence ID" value="QDP39734.1"/>
    <property type="molecule type" value="Genomic_DNA"/>
</dbReference>
<organism evidence="4 5">
    <name type="scientific">Radiobacillus deserti</name>
    <dbReference type="NCBI Taxonomy" id="2594883"/>
    <lineage>
        <taxon>Bacteria</taxon>
        <taxon>Bacillati</taxon>
        <taxon>Bacillota</taxon>
        <taxon>Bacilli</taxon>
        <taxon>Bacillales</taxon>
        <taxon>Bacillaceae</taxon>
        <taxon>Radiobacillus</taxon>
    </lineage>
</organism>
<keyword evidence="1" id="KW-1133">Transmembrane helix</keyword>
<reference evidence="4 5" key="1">
    <citation type="submission" date="2019-07" db="EMBL/GenBank/DDBJ databases">
        <authorList>
            <person name="Li J."/>
        </authorList>
    </citation>
    <scope>NUCLEOTIDE SEQUENCE [LARGE SCALE GENOMIC DNA]</scope>
    <source>
        <strain evidence="4 5">TKL69</strain>
    </source>
</reference>
<name>A0A516KE99_9BACI</name>
<keyword evidence="5" id="KW-1185">Reference proteome</keyword>
<dbReference type="InterPro" id="IPR024425">
    <property type="entry name" value="LiaF-like_C"/>
</dbReference>
<feature type="domain" description="LiaF transmembrane" evidence="3">
    <location>
        <begin position="11"/>
        <end position="114"/>
    </location>
</feature>
<evidence type="ECO:0000259" key="3">
    <source>
        <dbReference type="Pfam" id="PF22570"/>
    </source>
</evidence>
<dbReference type="GO" id="GO:0016020">
    <property type="term" value="C:membrane"/>
    <property type="evidence" value="ECO:0007669"/>
    <property type="project" value="InterPro"/>
</dbReference>
<protein>
    <recommendedName>
        <fullName evidence="6">Cell wall-active antibiotics response protein</fullName>
    </recommendedName>
</protein>
<keyword evidence="1" id="KW-0472">Membrane</keyword>
<feature type="transmembrane region" description="Helical" evidence="1">
    <location>
        <begin position="7"/>
        <end position="25"/>
    </location>
</feature>
<feature type="domain" description="Cell wall-active antibiotics response LiaF-like C-terminal" evidence="2">
    <location>
        <begin position="144"/>
        <end position="255"/>
    </location>
</feature>